<comment type="similarity">
    <text evidence="2">Belongs to the amidase family.</text>
</comment>
<dbReference type="PANTHER" id="PTHR11895:SF7">
    <property type="entry name" value="GLUTAMYL-TRNA(GLN) AMIDOTRANSFERASE SUBUNIT A, MITOCHONDRIAL"/>
    <property type="match status" value="1"/>
</dbReference>
<evidence type="ECO:0000313" key="5">
    <source>
        <dbReference type="EMBL" id="SDD17165.1"/>
    </source>
</evidence>
<dbReference type="InterPro" id="IPR000120">
    <property type="entry name" value="Amidase"/>
</dbReference>
<dbReference type="EC" id="3.5.1.4" evidence="3"/>
<dbReference type="EMBL" id="FNAB01000003">
    <property type="protein sequence ID" value="SDD17165.1"/>
    <property type="molecule type" value="Genomic_DNA"/>
</dbReference>
<evidence type="ECO:0000256" key="3">
    <source>
        <dbReference type="ARBA" id="ARBA00012922"/>
    </source>
</evidence>
<evidence type="ECO:0000256" key="2">
    <source>
        <dbReference type="ARBA" id="ARBA00009199"/>
    </source>
</evidence>
<organism evidence="5 6">
    <name type="scientific">Rhodococcus tukisamuensis</name>
    <dbReference type="NCBI Taxonomy" id="168276"/>
    <lineage>
        <taxon>Bacteria</taxon>
        <taxon>Bacillati</taxon>
        <taxon>Actinomycetota</taxon>
        <taxon>Actinomycetes</taxon>
        <taxon>Mycobacteriales</taxon>
        <taxon>Nocardiaceae</taxon>
        <taxon>Rhodococcus</taxon>
    </lineage>
</organism>
<reference evidence="5 6" key="1">
    <citation type="submission" date="2016-10" db="EMBL/GenBank/DDBJ databases">
        <authorList>
            <person name="de Groot N.N."/>
        </authorList>
    </citation>
    <scope>NUCLEOTIDE SEQUENCE [LARGE SCALE GENOMIC DNA]</scope>
    <source>
        <strain evidence="5 6">JCM 11308</strain>
    </source>
</reference>
<dbReference type="Pfam" id="PF01425">
    <property type="entry name" value="Amidase"/>
    <property type="match status" value="1"/>
</dbReference>
<dbReference type="GO" id="GO:0004040">
    <property type="term" value="F:amidase activity"/>
    <property type="evidence" value="ECO:0007669"/>
    <property type="project" value="UniProtKB-EC"/>
</dbReference>
<keyword evidence="6" id="KW-1185">Reference proteome</keyword>
<dbReference type="SUPFAM" id="SSF75304">
    <property type="entry name" value="Amidase signature (AS) enzymes"/>
    <property type="match status" value="1"/>
</dbReference>
<dbReference type="AlphaFoldDB" id="A0A1G6SM06"/>
<dbReference type="PANTHER" id="PTHR11895">
    <property type="entry name" value="TRANSAMIDASE"/>
    <property type="match status" value="1"/>
</dbReference>
<dbReference type="Gene3D" id="3.90.1300.10">
    <property type="entry name" value="Amidase signature (AS) domain"/>
    <property type="match status" value="1"/>
</dbReference>
<sequence>MTDDTRIHAFRDDALGDLDATGVAEAIAAGKVSPREVVQAAIERAEAVQGSLNGIEFPDFERALSLAERPRGGVFSGVPTIVKDNVDVAGLPTGHGSAAFTPKPAARDSDCVTQFLSTGLVPLGKSRLPEFGFSCSNEYADAEPVHNPWNPAYSSGASSGGSAALVAAGVLPIAHANDGGGSIRIPAAACGLVGLKPTRGRTLPDAQDKTMPIRIIAQGALTRTVRDTARFYAAAESFYRNPRLAPVRLVEGPSRTRLRVGVIVDSITGVPTDDETRTAVHATAELLDGLGHRVEEMPLPFGQAFVDDFSLYWGFLSFAVCNGGKKMLGADFDKARTDNLTRGLAALYRKNIGKTPRMLYRLRRTHQQYAQMFHHYDVVLSPTVSHTTPLLGYLSPTQDFDELFTKIINFTAFTPLNNASGGPAISLPLHQSAAGLPIASHFSAAHGDERTLLELAFELEQARPWARIQDPR</sequence>
<accession>A0A1G6SM06</accession>
<dbReference type="STRING" id="168276.SAMN05444580_103169"/>
<evidence type="ECO:0000259" key="4">
    <source>
        <dbReference type="Pfam" id="PF01425"/>
    </source>
</evidence>
<dbReference type="InterPro" id="IPR020556">
    <property type="entry name" value="Amidase_CS"/>
</dbReference>
<dbReference type="NCBIfam" id="NF005899">
    <property type="entry name" value="PRK07869.1"/>
    <property type="match status" value="1"/>
</dbReference>
<dbReference type="Proteomes" id="UP000199417">
    <property type="component" value="Unassembled WGS sequence"/>
</dbReference>
<dbReference type="InterPro" id="IPR023631">
    <property type="entry name" value="Amidase_dom"/>
</dbReference>
<comment type="catalytic activity">
    <reaction evidence="1">
        <text>a monocarboxylic acid amide + H2O = a monocarboxylate + NH4(+)</text>
        <dbReference type="Rhea" id="RHEA:12020"/>
        <dbReference type="ChEBI" id="CHEBI:15377"/>
        <dbReference type="ChEBI" id="CHEBI:28938"/>
        <dbReference type="ChEBI" id="CHEBI:35757"/>
        <dbReference type="ChEBI" id="CHEBI:83628"/>
        <dbReference type="EC" id="3.5.1.4"/>
    </reaction>
</comment>
<feature type="domain" description="Amidase" evidence="4">
    <location>
        <begin position="36"/>
        <end position="453"/>
    </location>
</feature>
<evidence type="ECO:0000313" key="6">
    <source>
        <dbReference type="Proteomes" id="UP000199417"/>
    </source>
</evidence>
<dbReference type="PROSITE" id="PS00571">
    <property type="entry name" value="AMIDASES"/>
    <property type="match status" value="1"/>
</dbReference>
<name>A0A1G6SM06_9NOCA</name>
<proteinExistence type="inferred from homology"/>
<dbReference type="InterPro" id="IPR036928">
    <property type="entry name" value="AS_sf"/>
</dbReference>
<gene>
    <name evidence="5" type="ORF">SAMN05444580_103169</name>
</gene>
<dbReference type="RefSeq" id="WP_072843366.1">
    <property type="nucleotide sequence ID" value="NZ_FNAB01000003.1"/>
</dbReference>
<protein>
    <recommendedName>
        <fullName evidence="3">amidase</fullName>
        <ecNumber evidence="3">3.5.1.4</ecNumber>
    </recommendedName>
</protein>
<evidence type="ECO:0000256" key="1">
    <source>
        <dbReference type="ARBA" id="ARBA00001311"/>
    </source>
</evidence>